<accession>A0A4Y3R535</accession>
<dbReference type="EMBL" id="BJMM01000036">
    <property type="protein sequence ID" value="GEB52755.1"/>
    <property type="molecule type" value="Genomic_DNA"/>
</dbReference>
<dbReference type="Gene3D" id="3.40.50.1240">
    <property type="entry name" value="Phosphoglycerate mutase-like"/>
    <property type="match status" value="1"/>
</dbReference>
<gene>
    <name evidence="1" type="ORF">SCA03_53060</name>
</gene>
<dbReference type="Proteomes" id="UP000319210">
    <property type="component" value="Unassembled WGS sequence"/>
</dbReference>
<reference evidence="1 2" key="1">
    <citation type="submission" date="2019-06" db="EMBL/GenBank/DDBJ databases">
        <title>Whole genome shotgun sequence of Streptomyces cacaoi subsp. cacaoi NBRC 12748.</title>
        <authorList>
            <person name="Hosoyama A."/>
            <person name="Uohara A."/>
            <person name="Ohji S."/>
            <person name="Ichikawa N."/>
        </authorList>
    </citation>
    <scope>NUCLEOTIDE SEQUENCE [LARGE SCALE GENOMIC DNA]</scope>
    <source>
        <strain evidence="1 2">NBRC 12748</strain>
    </source>
</reference>
<name>A0A4Y3R535_STRCI</name>
<organism evidence="1 2">
    <name type="scientific">Streptomyces cacaoi</name>
    <dbReference type="NCBI Taxonomy" id="1898"/>
    <lineage>
        <taxon>Bacteria</taxon>
        <taxon>Bacillati</taxon>
        <taxon>Actinomycetota</taxon>
        <taxon>Actinomycetes</taxon>
        <taxon>Kitasatosporales</taxon>
        <taxon>Streptomycetaceae</taxon>
        <taxon>Streptomyces</taxon>
    </lineage>
</organism>
<protein>
    <submittedName>
        <fullName evidence="1">Phosphoglycerate mutase</fullName>
    </submittedName>
</protein>
<sequence length="189" mass="19767">MTSRVSLVAPAMSASLRAARFDDDGPLEPGGAARARAMAGALPVAARMCVSPTVRCRETARALGLEAVAEGELARLDVGRWRGRTLEEVAAAEPEALARWLSDPRAAPHGGEPVSALCARVAARLDGWGTEGGRTLAVVEPEIVRAVAVAVLGTGPDPFWRLDVPPLTLVEVVGGPGRWRLRLGGEPAR</sequence>
<comment type="caution">
    <text evidence="1">The sequence shown here is derived from an EMBL/GenBank/DDBJ whole genome shotgun (WGS) entry which is preliminary data.</text>
</comment>
<dbReference type="Pfam" id="PF00300">
    <property type="entry name" value="His_Phos_1"/>
    <property type="match status" value="1"/>
</dbReference>
<dbReference type="RefSeq" id="WP_030888624.1">
    <property type="nucleotide sequence ID" value="NZ_BJMM01000036.1"/>
</dbReference>
<dbReference type="SUPFAM" id="SSF53254">
    <property type="entry name" value="Phosphoglycerate mutase-like"/>
    <property type="match status" value="1"/>
</dbReference>
<evidence type="ECO:0000313" key="2">
    <source>
        <dbReference type="Proteomes" id="UP000319210"/>
    </source>
</evidence>
<dbReference type="InterPro" id="IPR029033">
    <property type="entry name" value="His_PPase_superfam"/>
</dbReference>
<dbReference type="OrthoDB" id="7502553at2"/>
<evidence type="ECO:0000313" key="1">
    <source>
        <dbReference type="EMBL" id="GEB52755.1"/>
    </source>
</evidence>
<keyword evidence="2" id="KW-1185">Reference proteome</keyword>
<dbReference type="InterPro" id="IPR013078">
    <property type="entry name" value="His_Pase_superF_clade-1"/>
</dbReference>
<dbReference type="AlphaFoldDB" id="A0A4Y3R535"/>
<proteinExistence type="predicted"/>